<dbReference type="NCBIfam" id="TIGR02142">
    <property type="entry name" value="modC_ABC"/>
    <property type="match status" value="1"/>
</dbReference>
<dbReference type="OrthoDB" id="9802264at2"/>
<dbReference type="EMBL" id="PZKF01000003">
    <property type="protein sequence ID" value="PTE18894.1"/>
    <property type="molecule type" value="Genomic_DNA"/>
</dbReference>
<dbReference type="InterPro" id="IPR005116">
    <property type="entry name" value="Transp-assoc_OB_typ1"/>
</dbReference>
<dbReference type="PANTHER" id="PTHR43514:SF10">
    <property type="entry name" value="MOLYBDENUM IMPORT ATP-BINDING PROTEIN MODC 2"/>
    <property type="match status" value="1"/>
</dbReference>
<dbReference type="Pfam" id="PF03459">
    <property type="entry name" value="TOBE"/>
    <property type="match status" value="1"/>
</dbReference>
<keyword evidence="2" id="KW-1003">Cell membrane</keyword>
<dbReference type="InterPro" id="IPR011868">
    <property type="entry name" value="ModC_ABC_ATP-bd"/>
</dbReference>
<dbReference type="PANTHER" id="PTHR43514">
    <property type="entry name" value="ABC TRANSPORTER I FAMILY MEMBER 10"/>
    <property type="match status" value="1"/>
</dbReference>
<evidence type="ECO:0000259" key="11">
    <source>
        <dbReference type="PROSITE" id="PS51866"/>
    </source>
</evidence>
<keyword evidence="7" id="KW-1278">Translocase</keyword>
<evidence type="ECO:0000256" key="2">
    <source>
        <dbReference type="ARBA" id="ARBA00022475"/>
    </source>
</evidence>
<evidence type="ECO:0000256" key="6">
    <source>
        <dbReference type="ARBA" id="ARBA00022840"/>
    </source>
</evidence>
<dbReference type="InterPro" id="IPR027417">
    <property type="entry name" value="P-loop_NTPase"/>
</dbReference>
<dbReference type="SMART" id="SM00382">
    <property type="entry name" value="AAA"/>
    <property type="match status" value="1"/>
</dbReference>
<keyword evidence="4" id="KW-0997">Cell inner membrane</keyword>
<dbReference type="SUPFAM" id="SSF52540">
    <property type="entry name" value="P-loop containing nucleoside triphosphate hydrolases"/>
    <property type="match status" value="1"/>
</dbReference>
<protein>
    <submittedName>
        <fullName evidence="12">Molybdenum ABC transporter ATP-binding protein</fullName>
    </submittedName>
</protein>
<keyword evidence="6 12" id="KW-0067">ATP-binding</keyword>
<sequence>MIAAAFRGRQGSFALDATFEAPGSGVTALFGPSGCGKTTVLRCIAGLARLPEGRLTVNGETWQEGRHFVPPHRRAVGYVFQEASLFPHLSVRSNLTFGLRRAKGDRRIREEEVVALLGIAPLFERPTTMLSGGERQRVAIGRALLSQPQLLLMDEPLSALDRFSKDDILPYLERLHAALSIPVLYVSHDIAEVERLADTLVLMEAGRVRAAGPIAAMVSDPALPLIHMPQPAAVIDGHVVSTDARYGLSEVAVAGGRLIVPGDLGPPGARQRLRIPANDVSLGRNPPQDTTILNALPARIVGVEPAAGHQMTVRLALGPDGTGAALLARISRLSWDRLALEPGQIVVARLKAVALAEPPAVADAGGLRQP</sequence>
<dbReference type="InterPro" id="IPR017871">
    <property type="entry name" value="ABC_transporter-like_CS"/>
</dbReference>
<accession>A0A2T4JLX4</accession>
<dbReference type="GO" id="GO:0005524">
    <property type="term" value="F:ATP binding"/>
    <property type="evidence" value="ECO:0007669"/>
    <property type="project" value="UniProtKB-KW"/>
</dbReference>
<dbReference type="Gene3D" id="2.40.50.100">
    <property type="match status" value="1"/>
</dbReference>
<feature type="domain" description="Mop" evidence="11">
    <location>
        <begin position="289"/>
        <end position="359"/>
    </location>
</feature>
<evidence type="ECO:0000256" key="7">
    <source>
        <dbReference type="ARBA" id="ARBA00022967"/>
    </source>
</evidence>
<dbReference type="PROSITE" id="PS51866">
    <property type="entry name" value="MOP"/>
    <property type="match status" value="1"/>
</dbReference>
<keyword evidence="13" id="KW-1185">Reference proteome</keyword>
<keyword evidence="1" id="KW-0813">Transport</keyword>
<organism evidence="12 13">
    <name type="scientific">Phaeovulum veldkampii DSM 11550</name>
    <dbReference type="NCBI Taxonomy" id="1185920"/>
    <lineage>
        <taxon>Bacteria</taxon>
        <taxon>Pseudomonadati</taxon>
        <taxon>Pseudomonadota</taxon>
        <taxon>Alphaproteobacteria</taxon>
        <taxon>Rhodobacterales</taxon>
        <taxon>Paracoccaceae</taxon>
        <taxon>Phaeovulum</taxon>
    </lineage>
</organism>
<keyword evidence="5" id="KW-0547">Nucleotide-binding</keyword>
<evidence type="ECO:0000256" key="5">
    <source>
        <dbReference type="ARBA" id="ARBA00022741"/>
    </source>
</evidence>
<dbReference type="Pfam" id="PF00005">
    <property type="entry name" value="ABC_tran"/>
    <property type="match status" value="1"/>
</dbReference>
<dbReference type="GO" id="GO:0140359">
    <property type="term" value="F:ABC-type transporter activity"/>
    <property type="evidence" value="ECO:0007669"/>
    <property type="project" value="InterPro"/>
</dbReference>
<evidence type="ECO:0000313" key="13">
    <source>
        <dbReference type="Proteomes" id="UP000241899"/>
    </source>
</evidence>
<feature type="domain" description="ABC transporter" evidence="10">
    <location>
        <begin position="6"/>
        <end position="230"/>
    </location>
</feature>
<reference evidence="12 13" key="1">
    <citation type="submission" date="2018-03" db="EMBL/GenBank/DDBJ databases">
        <title>Rhodobacter veldkampii.</title>
        <authorList>
            <person name="Meyer T.E."/>
            <person name="Miller S."/>
            <person name="Lodha T."/>
            <person name="Gandham S."/>
            <person name="Chintalapati S."/>
            <person name="Chintalapati V.R."/>
        </authorList>
    </citation>
    <scope>NUCLEOTIDE SEQUENCE [LARGE SCALE GENOMIC DNA]</scope>
    <source>
        <strain evidence="12 13">DSM 11550</strain>
    </source>
</reference>
<dbReference type="AlphaFoldDB" id="A0A2T4JLX4"/>
<comment type="caution">
    <text evidence="12">The sequence shown here is derived from an EMBL/GenBank/DDBJ whole genome shotgun (WGS) entry which is preliminary data.</text>
</comment>
<dbReference type="InterPro" id="IPR008995">
    <property type="entry name" value="Mo/tungstate-bd_C_term_dom"/>
</dbReference>
<dbReference type="RefSeq" id="WP_107323632.1">
    <property type="nucleotide sequence ID" value="NZ_NHSP01000043.1"/>
</dbReference>
<evidence type="ECO:0000256" key="4">
    <source>
        <dbReference type="ARBA" id="ARBA00022519"/>
    </source>
</evidence>
<dbReference type="PROSITE" id="PS50893">
    <property type="entry name" value="ABC_TRANSPORTER_2"/>
    <property type="match status" value="1"/>
</dbReference>
<dbReference type="InterPro" id="IPR050334">
    <property type="entry name" value="Molybdenum_import_ModC"/>
</dbReference>
<evidence type="ECO:0000313" key="12">
    <source>
        <dbReference type="EMBL" id="PTE18894.1"/>
    </source>
</evidence>
<evidence type="ECO:0000256" key="1">
    <source>
        <dbReference type="ARBA" id="ARBA00022448"/>
    </source>
</evidence>
<gene>
    <name evidence="12" type="primary">modC</name>
    <name evidence="12" type="ORF">C5F46_01640</name>
</gene>
<evidence type="ECO:0000259" key="10">
    <source>
        <dbReference type="PROSITE" id="PS50893"/>
    </source>
</evidence>
<dbReference type="Proteomes" id="UP000241899">
    <property type="component" value="Unassembled WGS sequence"/>
</dbReference>
<dbReference type="GO" id="GO:0016020">
    <property type="term" value="C:membrane"/>
    <property type="evidence" value="ECO:0007669"/>
    <property type="project" value="InterPro"/>
</dbReference>
<dbReference type="Gene3D" id="3.40.50.300">
    <property type="entry name" value="P-loop containing nucleotide triphosphate hydrolases"/>
    <property type="match status" value="1"/>
</dbReference>
<dbReference type="InterPro" id="IPR003439">
    <property type="entry name" value="ABC_transporter-like_ATP-bd"/>
</dbReference>
<proteinExistence type="predicted"/>
<keyword evidence="8" id="KW-0472">Membrane</keyword>
<dbReference type="InterPro" id="IPR003593">
    <property type="entry name" value="AAA+_ATPase"/>
</dbReference>
<dbReference type="InterPro" id="IPR004606">
    <property type="entry name" value="Mop_domain"/>
</dbReference>
<dbReference type="GO" id="GO:0016887">
    <property type="term" value="F:ATP hydrolysis activity"/>
    <property type="evidence" value="ECO:0007669"/>
    <property type="project" value="InterPro"/>
</dbReference>
<name>A0A2T4JLX4_9RHOB</name>
<dbReference type="GO" id="GO:0015098">
    <property type="term" value="F:molybdate ion transmembrane transporter activity"/>
    <property type="evidence" value="ECO:0007669"/>
    <property type="project" value="InterPro"/>
</dbReference>
<keyword evidence="3 9" id="KW-0500">Molybdenum</keyword>
<evidence type="ECO:0000256" key="8">
    <source>
        <dbReference type="ARBA" id="ARBA00023136"/>
    </source>
</evidence>
<dbReference type="PROSITE" id="PS00211">
    <property type="entry name" value="ABC_TRANSPORTER_1"/>
    <property type="match status" value="1"/>
</dbReference>
<dbReference type="SUPFAM" id="SSF50331">
    <property type="entry name" value="MOP-like"/>
    <property type="match status" value="1"/>
</dbReference>
<evidence type="ECO:0000256" key="9">
    <source>
        <dbReference type="PROSITE-ProRule" id="PRU01213"/>
    </source>
</evidence>
<evidence type="ECO:0000256" key="3">
    <source>
        <dbReference type="ARBA" id="ARBA00022505"/>
    </source>
</evidence>